<reference evidence="13" key="2">
    <citation type="submission" date="2021-04" db="EMBL/GenBank/DDBJ databases">
        <authorList>
            <person name="Gilroy R."/>
        </authorList>
    </citation>
    <scope>NUCLEOTIDE SEQUENCE</scope>
    <source>
        <strain evidence="13">CHK33-5263</strain>
    </source>
</reference>
<evidence type="ECO:0000256" key="1">
    <source>
        <dbReference type="ARBA" id="ARBA00001946"/>
    </source>
</evidence>
<accession>A0A9D2IVH3</accession>
<keyword evidence="3" id="KW-0515">Mutator protein</keyword>
<keyword evidence="6" id="KW-0227">DNA damage</keyword>
<comment type="cofactor">
    <cofactor evidence="1">
        <name>Mg(2+)</name>
        <dbReference type="ChEBI" id="CHEBI:18420"/>
    </cofactor>
</comment>
<dbReference type="AlphaFoldDB" id="A0A9D2IVH3"/>
<evidence type="ECO:0000256" key="6">
    <source>
        <dbReference type="ARBA" id="ARBA00022763"/>
    </source>
</evidence>
<comment type="catalytic activity">
    <reaction evidence="10">
        <text>8-oxo-dGTP + H2O = 8-oxo-dGMP + diphosphate + H(+)</text>
        <dbReference type="Rhea" id="RHEA:31575"/>
        <dbReference type="ChEBI" id="CHEBI:15377"/>
        <dbReference type="ChEBI" id="CHEBI:15378"/>
        <dbReference type="ChEBI" id="CHEBI:33019"/>
        <dbReference type="ChEBI" id="CHEBI:63224"/>
        <dbReference type="ChEBI" id="CHEBI:77896"/>
        <dbReference type="EC" id="3.6.1.55"/>
    </reaction>
</comment>
<keyword evidence="5" id="KW-0479">Metal-binding</keyword>
<dbReference type="GO" id="GO:0046872">
    <property type="term" value="F:metal ion binding"/>
    <property type="evidence" value="ECO:0007669"/>
    <property type="project" value="UniProtKB-KW"/>
</dbReference>
<evidence type="ECO:0000313" key="14">
    <source>
        <dbReference type="Proteomes" id="UP000824044"/>
    </source>
</evidence>
<evidence type="ECO:0000256" key="9">
    <source>
        <dbReference type="ARBA" id="ARBA00023204"/>
    </source>
</evidence>
<evidence type="ECO:0000256" key="4">
    <source>
        <dbReference type="ARBA" id="ARBA00022705"/>
    </source>
</evidence>
<reference evidence="13" key="1">
    <citation type="journal article" date="2021" name="PeerJ">
        <title>Extensive microbial diversity within the chicken gut microbiome revealed by metagenomics and culture.</title>
        <authorList>
            <person name="Gilroy R."/>
            <person name="Ravi A."/>
            <person name="Getino M."/>
            <person name="Pursley I."/>
            <person name="Horton D.L."/>
            <person name="Alikhan N.F."/>
            <person name="Baker D."/>
            <person name="Gharbi K."/>
            <person name="Hall N."/>
            <person name="Watson M."/>
            <person name="Adriaenssens E.M."/>
            <person name="Foster-Nyarko E."/>
            <person name="Jarju S."/>
            <person name="Secka A."/>
            <person name="Antonio M."/>
            <person name="Oren A."/>
            <person name="Chaudhuri R.R."/>
            <person name="La Ragione R."/>
            <person name="Hildebrand F."/>
            <person name="Pallen M.J."/>
        </authorList>
    </citation>
    <scope>NUCLEOTIDE SEQUENCE</scope>
    <source>
        <strain evidence="13">CHK33-5263</strain>
    </source>
</reference>
<dbReference type="PANTHER" id="PTHR47707:SF1">
    <property type="entry name" value="NUDIX HYDROLASE FAMILY PROTEIN"/>
    <property type="match status" value="1"/>
</dbReference>
<evidence type="ECO:0000256" key="3">
    <source>
        <dbReference type="ARBA" id="ARBA00022457"/>
    </source>
</evidence>
<dbReference type="GO" id="GO:0035539">
    <property type="term" value="F:8-oxo-7,8-dihydrodeoxyguanosine triphosphate pyrophosphatase activity"/>
    <property type="evidence" value="ECO:0007669"/>
    <property type="project" value="UniProtKB-EC"/>
</dbReference>
<dbReference type="InterPro" id="IPR015797">
    <property type="entry name" value="NUDIX_hydrolase-like_dom_sf"/>
</dbReference>
<dbReference type="EMBL" id="DXBS01000051">
    <property type="protein sequence ID" value="HIZ24315.1"/>
    <property type="molecule type" value="Genomic_DNA"/>
</dbReference>
<dbReference type="InterPro" id="IPR000086">
    <property type="entry name" value="NUDIX_hydrolase_dom"/>
</dbReference>
<keyword evidence="8" id="KW-0460">Magnesium</keyword>
<evidence type="ECO:0000256" key="10">
    <source>
        <dbReference type="ARBA" id="ARBA00035861"/>
    </source>
</evidence>
<dbReference type="EC" id="3.6.1.55" evidence="11"/>
<dbReference type="GO" id="GO:0006281">
    <property type="term" value="P:DNA repair"/>
    <property type="evidence" value="ECO:0007669"/>
    <property type="project" value="UniProtKB-KW"/>
</dbReference>
<dbReference type="GO" id="GO:0044715">
    <property type="term" value="F:8-oxo-dGDP phosphatase activity"/>
    <property type="evidence" value="ECO:0007669"/>
    <property type="project" value="TreeGrafter"/>
</dbReference>
<evidence type="ECO:0000256" key="8">
    <source>
        <dbReference type="ARBA" id="ARBA00022842"/>
    </source>
</evidence>
<name>A0A9D2IVH3_9FIRM</name>
<dbReference type="GO" id="GO:0008413">
    <property type="term" value="F:8-oxo-7,8-dihydroguanosine triphosphate pyrophosphatase activity"/>
    <property type="evidence" value="ECO:0007669"/>
    <property type="project" value="TreeGrafter"/>
</dbReference>
<dbReference type="GO" id="GO:0044716">
    <property type="term" value="F:8-oxo-GDP phosphatase activity"/>
    <property type="evidence" value="ECO:0007669"/>
    <property type="project" value="TreeGrafter"/>
</dbReference>
<feature type="domain" description="Nudix hydrolase" evidence="12">
    <location>
        <begin position="1"/>
        <end position="126"/>
    </location>
</feature>
<proteinExistence type="inferred from homology"/>
<protein>
    <recommendedName>
        <fullName evidence="11">8-oxo-dGTP diphosphatase</fullName>
        <ecNumber evidence="11">3.6.1.55</ecNumber>
    </recommendedName>
</protein>
<dbReference type="Gene3D" id="3.90.79.10">
    <property type="entry name" value="Nucleoside Triphosphate Pyrophosphohydrolase"/>
    <property type="match status" value="1"/>
</dbReference>
<organism evidence="13 14">
    <name type="scientific">Candidatus Gallimonas intestinigallinarum</name>
    <dbReference type="NCBI Taxonomy" id="2838604"/>
    <lineage>
        <taxon>Bacteria</taxon>
        <taxon>Bacillati</taxon>
        <taxon>Bacillota</taxon>
        <taxon>Clostridia</taxon>
        <taxon>Candidatus Gallimonas</taxon>
    </lineage>
</organism>
<keyword evidence="7" id="KW-0378">Hydrolase</keyword>
<dbReference type="Pfam" id="PF14815">
    <property type="entry name" value="NUDIX_4"/>
    <property type="match status" value="1"/>
</dbReference>
<dbReference type="SUPFAM" id="SSF55811">
    <property type="entry name" value="Nudix"/>
    <property type="match status" value="1"/>
</dbReference>
<comment type="caution">
    <text evidence="13">The sequence shown here is derived from an EMBL/GenBank/DDBJ whole genome shotgun (WGS) entry which is preliminary data.</text>
</comment>
<keyword evidence="4" id="KW-0235">DNA replication</keyword>
<dbReference type="PROSITE" id="PS51462">
    <property type="entry name" value="NUDIX"/>
    <property type="match status" value="1"/>
</dbReference>
<dbReference type="Proteomes" id="UP000824044">
    <property type="component" value="Unassembled WGS sequence"/>
</dbReference>
<dbReference type="PANTHER" id="PTHR47707">
    <property type="entry name" value="8-OXO-DGTP DIPHOSPHATASE"/>
    <property type="match status" value="1"/>
</dbReference>
<evidence type="ECO:0000256" key="2">
    <source>
        <dbReference type="ARBA" id="ARBA00005582"/>
    </source>
</evidence>
<evidence type="ECO:0000259" key="12">
    <source>
        <dbReference type="PROSITE" id="PS51462"/>
    </source>
</evidence>
<gene>
    <name evidence="13" type="ORF">H9812_02420</name>
</gene>
<evidence type="ECO:0000256" key="7">
    <source>
        <dbReference type="ARBA" id="ARBA00022801"/>
    </source>
</evidence>
<dbReference type="PRINTS" id="PR00502">
    <property type="entry name" value="NUDIXFAMILY"/>
</dbReference>
<dbReference type="CDD" id="cd03425">
    <property type="entry name" value="NUDIX_MutT_NudA_like"/>
    <property type="match status" value="1"/>
</dbReference>
<evidence type="ECO:0000256" key="5">
    <source>
        <dbReference type="ARBA" id="ARBA00022723"/>
    </source>
</evidence>
<dbReference type="GO" id="GO:0006260">
    <property type="term" value="P:DNA replication"/>
    <property type="evidence" value="ECO:0007669"/>
    <property type="project" value="UniProtKB-KW"/>
</dbReference>
<evidence type="ECO:0000313" key="13">
    <source>
        <dbReference type="EMBL" id="HIZ24315.1"/>
    </source>
</evidence>
<comment type="similarity">
    <text evidence="2">Belongs to the Nudix hydrolase family.</text>
</comment>
<evidence type="ECO:0000256" key="11">
    <source>
        <dbReference type="ARBA" id="ARBA00038905"/>
    </source>
</evidence>
<sequence>MVEVVAALIGQDGKLLICRRPRNKARALLWEFAGGKVEAGETGQAALIRECREELGITLDVGEIYTETTHTYPDITIHLTLFHARIAEGTPQALEHEELRWVLPQELPAFDFCPADHEIITRLVKESHESIHLS</sequence>
<dbReference type="InterPro" id="IPR020476">
    <property type="entry name" value="Nudix_hydrolase"/>
</dbReference>
<keyword evidence="9" id="KW-0234">DNA repair</keyword>
<dbReference type="InterPro" id="IPR029119">
    <property type="entry name" value="MutY_C"/>
</dbReference>
<dbReference type="InterPro" id="IPR047127">
    <property type="entry name" value="MutT-like"/>
</dbReference>